<dbReference type="OrthoDB" id="4682787at2759"/>
<organism evidence="8 9">
    <name type="scientific">Massariosphaeria phaeospora</name>
    <dbReference type="NCBI Taxonomy" id="100035"/>
    <lineage>
        <taxon>Eukaryota</taxon>
        <taxon>Fungi</taxon>
        <taxon>Dikarya</taxon>
        <taxon>Ascomycota</taxon>
        <taxon>Pezizomycotina</taxon>
        <taxon>Dothideomycetes</taxon>
        <taxon>Pleosporomycetidae</taxon>
        <taxon>Pleosporales</taxon>
        <taxon>Pleosporales incertae sedis</taxon>
        <taxon>Massariosphaeria</taxon>
    </lineage>
</organism>
<feature type="transmembrane region" description="Helical" evidence="6">
    <location>
        <begin position="47"/>
        <end position="66"/>
    </location>
</feature>
<feature type="domain" description="Rhodopsin" evidence="7">
    <location>
        <begin position="27"/>
        <end position="212"/>
    </location>
</feature>
<comment type="subcellular location">
    <subcellularLocation>
        <location evidence="1">Membrane</location>
        <topology evidence="1">Multi-pass membrane protein</topology>
    </subcellularLocation>
</comment>
<comment type="caution">
    <text evidence="8">The sequence shown here is derived from an EMBL/GenBank/DDBJ whole genome shotgun (WGS) entry which is preliminary data.</text>
</comment>
<evidence type="ECO:0000313" key="9">
    <source>
        <dbReference type="Proteomes" id="UP000481861"/>
    </source>
</evidence>
<sequence length="213" mass="23679">QNPPTMMASVTASSVLLLTITTCFVAARAYVKVCLTRKQYIEDYFSYVAWVLFCGGTSVFAAGAHAGLARHLWDVPRAQMPSILKFIYALFIVNFLCQLFAKLSILFQIKRIFTTRHREMLWWLTWGSILFNIVCASGLVVITIFQCDPVQKSWYASLPGSCLPQTYKAHGGAIYNIVSDGGALLLPIIGVWNLQMDTRRKLGVVAIFGVGSI</sequence>
<feature type="transmembrane region" description="Helical" evidence="6">
    <location>
        <begin position="121"/>
        <end position="145"/>
    </location>
</feature>
<evidence type="ECO:0000313" key="8">
    <source>
        <dbReference type="EMBL" id="KAF2874876.1"/>
    </source>
</evidence>
<protein>
    <recommendedName>
        <fullName evidence="7">Rhodopsin domain-containing protein</fullName>
    </recommendedName>
</protein>
<evidence type="ECO:0000256" key="6">
    <source>
        <dbReference type="SAM" id="Phobius"/>
    </source>
</evidence>
<dbReference type="Proteomes" id="UP000481861">
    <property type="component" value="Unassembled WGS sequence"/>
</dbReference>
<dbReference type="InterPro" id="IPR049326">
    <property type="entry name" value="Rhodopsin_dom_fungi"/>
</dbReference>
<keyword evidence="2 6" id="KW-0812">Transmembrane</keyword>
<evidence type="ECO:0000256" key="3">
    <source>
        <dbReference type="ARBA" id="ARBA00022989"/>
    </source>
</evidence>
<dbReference type="PANTHER" id="PTHR33048:SF129">
    <property type="entry name" value="INTEGRAL MEMBRANE PROTEIN-RELATED"/>
    <property type="match status" value="1"/>
</dbReference>
<evidence type="ECO:0000256" key="1">
    <source>
        <dbReference type="ARBA" id="ARBA00004141"/>
    </source>
</evidence>
<keyword evidence="3 6" id="KW-1133">Transmembrane helix</keyword>
<dbReference type="InterPro" id="IPR052337">
    <property type="entry name" value="SAT4-like"/>
</dbReference>
<feature type="transmembrane region" description="Helical" evidence="6">
    <location>
        <begin position="86"/>
        <end position="109"/>
    </location>
</feature>
<feature type="non-terminal residue" evidence="8">
    <location>
        <position position="1"/>
    </location>
</feature>
<evidence type="ECO:0000256" key="2">
    <source>
        <dbReference type="ARBA" id="ARBA00022692"/>
    </source>
</evidence>
<name>A0A7C8MCL1_9PLEO</name>
<keyword evidence="9" id="KW-1185">Reference proteome</keyword>
<dbReference type="AlphaFoldDB" id="A0A7C8MCL1"/>
<evidence type="ECO:0000259" key="7">
    <source>
        <dbReference type="Pfam" id="PF20684"/>
    </source>
</evidence>
<dbReference type="Pfam" id="PF20684">
    <property type="entry name" value="Fung_rhodopsin"/>
    <property type="match status" value="1"/>
</dbReference>
<dbReference type="PANTHER" id="PTHR33048">
    <property type="entry name" value="PTH11-LIKE INTEGRAL MEMBRANE PROTEIN (AFU_ORTHOLOGUE AFUA_5G11245)"/>
    <property type="match status" value="1"/>
</dbReference>
<feature type="non-terminal residue" evidence="8">
    <location>
        <position position="213"/>
    </location>
</feature>
<gene>
    <name evidence="8" type="ORF">BDV95DRAFT_462535</name>
</gene>
<keyword evidence="4 6" id="KW-0472">Membrane</keyword>
<proteinExistence type="inferred from homology"/>
<accession>A0A7C8MCL1</accession>
<evidence type="ECO:0000256" key="4">
    <source>
        <dbReference type="ARBA" id="ARBA00023136"/>
    </source>
</evidence>
<dbReference type="GO" id="GO:0016020">
    <property type="term" value="C:membrane"/>
    <property type="evidence" value="ECO:0007669"/>
    <property type="project" value="UniProtKB-SubCell"/>
</dbReference>
<feature type="transmembrane region" description="Helical" evidence="6">
    <location>
        <begin position="173"/>
        <end position="194"/>
    </location>
</feature>
<feature type="transmembrane region" description="Helical" evidence="6">
    <location>
        <begin position="6"/>
        <end position="27"/>
    </location>
</feature>
<reference evidence="8 9" key="1">
    <citation type="submission" date="2020-01" db="EMBL/GenBank/DDBJ databases">
        <authorList>
            <consortium name="DOE Joint Genome Institute"/>
            <person name="Haridas S."/>
            <person name="Albert R."/>
            <person name="Binder M."/>
            <person name="Bloem J."/>
            <person name="Labutti K."/>
            <person name="Salamov A."/>
            <person name="Andreopoulos B."/>
            <person name="Baker S.E."/>
            <person name="Barry K."/>
            <person name="Bills G."/>
            <person name="Bluhm B.H."/>
            <person name="Cannon C."/>
            <person name="Castanera R."/>
            <person name="Culley D.E."/>
            <person name="Daum C."/>
            <person name="Ezra D."/>
            <person name="Gonzalez J.B."/>
            <person name="Henrissat B."/>
            <person name="Kuo A."/>
            <person name="Liang C."/>
            <person name="Lipzen A."/>
            <person name="Lutzoni F."/>
            <person name="Magnuson J."/>
            <person name="Mondo S."/>
            <person name="Nolan M."/>
            <person name="Ohm R."/>
            <person name="Pangilinan J."/>
            <person name="Park H.-J.H."/>
            <person name="Ramirez L."/>
            <person name="Alfaro M."/>
            <person name="Sun H."/>
            <person name="Tritt A."/>
            <person name="Yoshinaga Y."/>
            <person name="Zwiers L.-H.L."/>
            <person name="Turgeon B.G."/>
            <person name="Goodwin S.B."/>
            <person name="Spatafora J.W."/>
            <person name="Crous P.W."/>
            <person name="Grigoriev I.V."/>
        </authorList>
    </citation>
    <scope>NUCLEOTIDE SEQUENCE [LARGE SCALE GENOMIC DNA]</scope>
    <source>
        <strain evidence="8 9">CBS 611.86</strain>
    </source>
</reference>
<evidence type="ECO:0000256" key="5">
    <source>
        <dbReference type="ARBA" id="ARBA00038359"/>
    </source>
</evidence>
<comment type="similarity">
    <text evidence="5">Belongs to the SAT4 family.</text>
</comment>
<dbReference type="EMBL" id="JAADJZ010000005">
    <property type="protein sequence ID" value="KAF2874876.1"/>
    <property type="molecule type" value="Genomic_DNA"/>
</dbReference>